<name>E6VWY0_PSEA9</name>
<accession>E6VWY0</accession>
<dbReference type="Proteomes" id="UP000002191">
    <property type="component" value="Chromosome"/>
</dbReference>
<evidence type="ECO:0000313" key="2">
    <source>
        <dbReference type="Proteomes" id="UP000002191"/>
    </source>
</evidence>
<sequence length="41" mass="4636">MASATHPMQTVFAKISCRWQGEIFDKIQCQALAFIFLVAYA</sequence>
<dbReference type="EMBL" id="CP002431">
    <property type="protein sequence ID" value="ADU63742.1"/>
    <property type="molecule type" value="Genomic_DNA"/>
</dbReference>
<evidence type="ECO:0000313" key="1">
    <source>
        <dbReference type="EMBL" id="ADU63742.1"/>
    </source>
</evidence>
<keyword evidence="2" id="KW-1185">Reference proteome</keyword>
<reference evidence="1 2" key="2">
    <citation type="journal article" date="2014" name="Genome Announc.">
        <title>Complete Genome Sequence of the Subsurface, Mesophilic Sulfate-Reducing Bacterium Desulfovibrio aespoeensis Aspo-2.</title>
        <authorList>
            <person name="Pedersen K."/>
            <person name="Bengtsson A."/>
            <person name="Edlund J."/>
            <person name="Rabe L."/>
            <person name="Hazen T."/>
            <person name="Chakraborty R."/>
            <person name="Goodwin L."/>
            <person name="Shapiro N."/>
        </authorList>
    </citation>
    <scope>NUCLEOTIDE SEQUENCE [LARGE SCALE GENOMIC DNA]</scope>
    <source>
        <strain evidence="2">ATCC 700646 / DSM 10631 / Aspo-2</strain>
    </source>
</reference>
<proteinExistence type="predicted"/>
<protein>
    <submittedName>
        <fullName evidence="1">Uncharacterized protein</fullName>
    </submittedName>
</protein>
<gene>
    <name evidence="1" type="ordered locus">Daes_2746</name>
</gene>
<reference evidence="2" key="1">
    <citation type="submission" date="2010-12" db="EMBL/GenBank/DDBJ databases">
        <title>Complete sequence of Desulfovibrio aespoeensis Aspo-2.</title>
        <authorList>
            <consortium name="US DOE Joint Genome Institute"/>
            <person name="Lucas S."/>
            <person name="Copeland A."/>
            <person name="Lapidus A."/>
            <person name="Cheng J.-F."/>
            <person name="Goodwin L."/>
            <person name="Pitluck S."/>
            <person name="Chertkov O."/>
            <person name="Misra M."/>
            <person name="Detter J.C."/>
            <person name="Han C."/>
            <person name="Tapia R."/>
            <person name="Land M."/>
            <person name="Hauser L."/>
            <person name="Kyrpides N."/>
            <person name="Ivanova N."/>
            <person name="Ovchinnikova G."/>
            <person name="Pedersen K."/>
            <person name="Jagevall S."/>
            <person name="Hazen T."/>
            <person name="Woyke T."/>
        </authorList>
    </citation>
    <scope>NUCLEOTIDE SEQUENCE [LARGE SCALE GENOMIC DNA]</scope>
    <source>
        <strain evidence="2">ATCC 700646 / DSM 10631 / Aspo-2</strain>
    </source>
</reference>
<organism evidence="1 2">
    <name type="scientific">Pseudodesulfovibrio aespoeensis (strain ATCC 700646 / DSM 10631 / Aspo-2)</name>
    <name type="common">Desulfovibrio aespoeensis</name>
    <dbReference type="NCBI Taxonomy" id="643562"/>
    <lineage>
        <taxon>Bacteria</taxon>
        <taxon>Pseudomonadati</taxon>
        <taxon>Thermodesulfobacteriota</taxon>
        <taxon>Desulfovibrionia</taxon>
        <taxon>Desulfovibrionales</taxon>
        <taxon>Desulfovibrionaceae</taxon>
    </lineage>
</organism>
<dbReference type="AlphaFoldDB" id="E6VWY0"/>
<dbReference type="KEGG" id="das:Daes_2746"/>
<dbReference type="HOGENOM" id="CLU_3268967_0_0_7"/>
<dbReference type="STRING" id="643562.Daes_2746"/>